<keyword evidence="3" id="KW-1185">Reference proteome</keyword>
<dbReference type="RefSeq" id="WP_012599461.1">
    <property type="nucleotide sequence ID" value="NC_011737.1"/>
</dbReference>
<dbReference type="OrthoDB" id="573258at2"/>
<reference evidence="3" key="1">
    <citation type="journal article" date="2011" name="MBio">
        <title>Novel metabolic attributes of the genus Cyanothece, comprising a group of unicellular nitrogen-fixing Cyanobacteria.</title>
        <authorList>
            <person name="Bandyopadhyay A."/>
            <person name="Elvitigala T."/>
            <person name="Welsh E."/>
            <person name="Stockel J."/>
            <person name="Liberton M."/>
            <person name="Min H."/>
            <person name="Sherman L.A."/>
            <person name="Pakrasi H.B."/>
        </authorList>
    </citation>
    <scope>NUCLEOTIDE SEQUENCE [LARGE SCALE GENOMIC DNA]</scope>
    <source>
        <strain evidence="3">PCC 7424</strain>
        <plasmid evidence="3">pP742402</plasmid>
    </source>
</reference>
<keyword evidence="1" id="KW-0812">Transmembrane</keyword>
<evidence type="ECO:0008006" key="4">
    <source>
        <dbReference type="Google" id="ProtNLM"/>
    </source>
</evidence>
<feature type="transmembrane region" description="Helical" evidence="1">
    <location>
        <begin position="20"/>
        <end position="38"/>
    </location>
</feature>
<accession>B7KMD2</accession>
<sequence>MKITSLLTTNKKIIIKKLSIFLMIAALILQLINFYLVLSHQEMPWFWVGIIEIASVALFIHLLEGIVAFFWALSKRKNPFKYGLYSFFTGTISLLELFDNKS</sequence>
<dbReference type="KEGG" id="cyc:PCC7424_5374"/>
<keyword evidence="1" id="KW-0472">Membrane</keyword>
<dbReference type="Proteomes" id="UP000002384">
    <property type="component" value="Plasmid pP742402"/>
</dbReference>
<evidence type="ECO:0000313" key="3">
    <source>
        <dbReference type="Proteomes" id="UP000002384"/>
    </source>
</evidence>
<proteinExistence type="predicted"/>
<geneLocation type="plasmid" evidence="2 3">
    <name>pP742402</name>
</geneLocation>
<keyword evidence="2" id="KW-0614">Plasmid</keyword>
<protein>
    <recommendedName>
        <fullName evidence="4">DUF1145 domain-containing protein</fullName>
    </recommendedName>
</protein>
<keyword evidence="1" id="KW-1133">Transmembrane helix</keyword>
<dbReference type="EMBL" id="CP001293">
    <property type="protein sequence ID" value="ACK73954.1"/>
    <property type="molecule type" value="Genomic_DNA"/>
</dbReference>
<organism evidence="2 3">
    <name type="scientific">Gloeothece citriformis (strain PCC 7424)</name>
    <name type="common">Cyanothece sp. (strain PCC 7424)</name>
    <dbReference type="NCBI Taxonomy" id="65393"/>
    <lineage>
        <taxon>Bacteria</taxon>
        <taxon>Bacillati</taxon>
        <taxon>Cyanobacteriota</taxon>
        <taxon>Cyanophyceae</taxon>
        <taxon>Oscillatoriophycideae</taxon>
        <taxon>Chroococcales</taxon>
        <taxon>Aphanothecaceae</taxon>
        <taxon>Gloeothece</taxon>
        <taxon>Gloeothece citriformis</taxon>
    </lineage>
</organism>
<dbReference type="HOGENOM" id="CLU_165994_0_0_3"/>
<gene>
    <name evidence="2" type="ordered locus">PCC7424_5374</name>
</gene>
<dbReference type="AlphaFoldDB" id="B7KMD2"/>
<feature type="transmembrane region" description="Helical" evidence="1">
    <location>
        <begin position="44"/>
        <end position="70"/>
    </location>
</feature>
<evidence type="ECO:0000256" key="1">
    <source>
        <dbReference type="SAM" id="Phobius"/>
    </source>
</evidence>
<evidence type="ECO:0000313" key="2">
    <source>
        <dbReference type="EMBL" id="ACK73954.1"/>
    </source>
</evidence>
<name>B7KMD2_GLOC7</name>